<feature type="transmembrane region" description="Helical" evidence="1">
    <location>
        <begin position="24"/>
        <end position="44"/>
    </location>
</feature>
<dbReference type="AlphaFoldDB" id="A0A7S0TDN2"/>
<sequence>MSLNYHELTMNEPRDSPAKRKQHLVICTIMGVMFLHSGIMAGLFHPMSIEKGEFPGGEFTHKFLTRDYAASSGTQRAIEADLGIENTDKMGWDAPSDSADLLFSVFLDNDGSIPGGMTRYASGMITEDKEKKRKLLDTNSNAEEMTAKDYPKNVKYDVAILPKVNAATVLHPTTGGVWSALLQQYKIFPALKKYYEELGGSGSFVMISTCSEKQGMCMYYVPLSEKEAFYIGNELTEEYAVQYAGASFMEKFLGLDFNDSPLPSFGIGGTKVSNVFKGIKKLLGISSKTSGKEEL</sequence>
<keyword evidence="1" id="KW-0812">Transmembrane</keyword>
<keyword evidence="1" id="KW-1133">Transmembrane helix</keyword>
<name>A0A7S0TDN2_9STRA</name>
<proteinExistence type="predicted"/>
<accession>A0A7S0TDN2</accession>
<keyword evidence="1" id="KW-0472">Membrane</keyword>
<organism evidence="2">
    <name type="scientific">Skeletonema marinoi</name>
    <dbReference type="NCBI Taxonomy" id="267567"/>
    <lineage>
        <taxon>Eukaryota</taxon>
        <taxon>Sar</taxon>
        <taxon>Stramenopiles</taxon>
        <taxon>Ochrophyta</taxon>
        <taxon>Bacillariophyta</taxon>
        <taxon>Coscinodiscophyceae</taxon>
        <taxon>Thalassiosirophycidae</taxon>
        <taxon>Thalassiosirales</taxon>
        <taxon>Skeletonemataceae</taxon>
        <taxon>Skeletonema</taxon>
        <taxon>Skeletonema marinoi-dohrnii complex</taxon>
    </lineage>
</organism>
<gene>
    <name evidence="2" type="ORF">SMAR0319_LOCUS376</name>
</gene>
<protein>
    <submittedName>
        <fullName evidence="2">Uncharacterized protein</fullName>
    </submittedName>
</protein>
<evidence type="ECO:0000256" key="1">
    <source>
        <dbReference type="SAM" id="Phobius"/>
    </source>
</evidence>
<dbReference type="EMBL" id="HBFJ01000499">
    <property type="protein sequence ID" value="CAD8733227.1"/>
    <property type="molecule type" value="Transcribed_RNA"/>
</dbReference>
<evidence type="ECO:0000313" key="2">
    <source>
        <dbReference type="EMBL" id="CAD8733227.1"/>
    </source>
</evidence>
<reference evidence="2" key="1">
    <citation type="submission" date="2021-01" db="EMBL/GenBank/DDBJ databases">
        <authorList>
            <person name="Corre E."/>
            <person name="Pelletier E."/>
            <person name="Niang G."/>
            <person name="Scheremetjew M."/>
            <person name="Finn R."/>
            <person name="Kale V."/>
            <person name="Holt S."/>
            <person name="Cochrane G."/>
            <person name="Meng A."/>
            <person name="Brown T."/>
            <person name="Cohen L."/>
        </authorList>
    </citation>
    <scope>NUCLEOTIDE SEQUENCE</scope>
    <source>
        <strain evidence="2">SM1012Hels-07</strain>
    </source>
</reference>